<dbReference type="OrthoDB" id="288203at2759"/>
<dbReference type="eggNOG" id="KOG0236">
    <property type="taxonomic scope" value="Eukaryota"/>
</dbReference>
<evidence type="ECO:0000313" key="8">
    <source>
        <dbReference type="Proteomes" id="UP000030762"/>
    </source>
</evidence>
<keyword evidence="3 5" id="KW-1133">Transmembrane helix</keyword>
<comment type="subcellular location">
    <subcellularLocation>
        <location evidence="1">Membrane</location>
        <topology evidence="1">Multi-pass membrane protein</topology>
    </subcellularLocation>
</comment>
<feature type="transmembrane region" description="Helical" evidence="5">
    <location>
        <begin position="283"/>
        <end position="310"/>
    </location>
</feature>
<dbReference type="PROSITE" id="PS50801">
    <property type="entry name" value="STAS"/>
    <property type="match status" value="1"/>
</dbReference>
<dbReference type="Pfam" id="PF01740">
    <property type="entry name" value="STAS"/>
    <property type="match status" value="1"/>
</dbReference>
<evidence type="ECO:0000256" key="4">
    <source>
        <dbReference type="ARBA" id="ARBA00023136"/>
    </source>
</evidence>
<dbReference type="GO" id="GO:0008271">
    <property type="term" value="F:secondary active sulfate transmembrane transporter activity"/>
    <property type="evidence" value="ECO:0007669"/>
    <property type="project" value="InterPro"/>
</dbReference>
<dbReference type="Pfam" id="PF00916">
    <property type="entry name" value="Sulfate_transp"/>
    <property type="match status" value="2"/>
</dbReference>
<dbReference type="RefSeq" id="XP_008612358.1">
    <property type="nucleotide sequence ID" value="XM_008614136.1"/>
</dbReference>
<keyword evidence="4 5" id="KW-0472">Membrane</keyword>
<organism evidence="7 8">
    <name type="scientific">Saprolegnia diclina (strain VS20)</name>
    <dbReference type="NCBI Taxonomy" id="1156394"/>
    <lineage>
        <taxon>Eukaryota</taxon>
        <taxon>Sar</taxon>
        <taxon>Stramenopiles</taxon>
        <taxon>Oomycota</taxon>
        <taxon>Saprolegniomycetes</taxon>
        <taxon>Saprolegniales</taxon>
        <taxon>Saprolegniaceae</taxon>
        <taxon>Saprolegnia</taxon>
    </lineage>
</organism>
<feature type="transmembrane region" description="Helical" evidence="5">
    <location>
        <begin position="480"/>
        <end position="508"/>
    </location>
</feature>
<dbReference type="InterPro" id="IPR002645">
    <property type="entry name" value="STAS_dom"/>
</dbReference>
<dbReference type="PROSITE" id="PS01130">
    <property type="entry name" value="SLC26A"/>
    <property type="match status" value="1"/>
</dbReference>
<feature type="transmembrane region" description="Helical" evidence="5">
    <location>
        <begin position="348"/>
        <end position="372"/>
    </location>
</feature>
<evidence type="ECO:0000313" key="7">
    <source>
        <dbReference type="EMBL" id="EQC34046.1"/>
    </source>
</evidence>
<evidence type="ECO:0000256" key="5">
    <source>
        <dbReference type="SAM" id="Phobius"/>
    </source>
</evidence>
<keyword evidence="8" id="KW-1185">Reference proteome</keyword>
<dbReference type="InParanoid" id="T0QH36"/>
<dbReference type="Proteomes" id="UP000030762">
    <property type="component" value="Unassembled WGS sequence"/>
</dbReference>
<dbReference type="STRING" id="1156394.T0QH36"/>
<feature type="transmembrane region" description="Helical" evidence="5">
    <location>
        <begin position="442"/>
        <end position="460"/>
    </location>
</feature>
<dbReference type="InterPro" id="IPR036513">
    <property type="entry name" value="STAS_dom_sf"/>
</dbReference>
<dbReference type="InterPro" id="IPR011547">
    <property type="entry name" value="SLC26A/SulP_dom"/>
</dbReference>
<reference evidence="7 8" key="1">
    <citation type="submission" date="2012-04" db="EMBL/GenBank/DDBJ databases">
        <title>The Genome Sequence of Saprolegnia declina VS20.</title>
        <authorList>
            <consortium name="The Broad Institute Genome Sequencing Platform"/>
            <person name="Russ C."/>
            <person name="Nusbaum C."/>
            <person name="Tyler B."/>
            <person name="van West P."/>
            <person name="Dieguez-Uribeondo J."/>
            <person name="de Bruijn I."/>
            <person name="Tripathy S."/>
            <person name="Jiang R."/>
            <person name="Young S.K."/>
            <person name="Zeng Q."/>
            <person name="Gargeya S."/>
            <person name="Fitzgerald M."/>
            <person name="Haas B."/>
            <person name="Abouelleil A."/>
            <person name="Alvarado L."/>
            <person name="Arachchi H.M."/>
            <person name="Berlin A."/>
            <person name="Chapman S.B."/>
            <person name="Goldberg J."/>
            <person name="Griggs A."/>
            <person name="Gujja S."/>
            <person name="Hansen M."/>
            <person name="Howarth C."/>
            <person name="Imamovic A."/>
            <person name="Larimer J."/>
            <person name="McCowen C."/>
            <person name="Montmayeur A."/>
            <person name="Murphy C."/>
            <person name="Neiman D."/>
            <person name="Pearson M."/>
            <person name="Priest M."/>
            <person name="Roberts A."/>
            <person name="Saif S."/>
            <person name="Shea T."/>
            <person name="Sisk P."/>
            <person name="Sykes S."/>
            <person name="Wortman J."/>
            <person name="Nusbaum C."/>
            <person name="Birren B."/>
        </authorList>
    </citation>
    <scope>NUCLEOTIDE SEQUENCE [LARGE SCALE GENOMIC DNA]</scope>
    <source>
        <strain evidence="7 8">VS20</strain>
    </source>
</reference>
<dbReference type="InterPro" id="IPR001902">
    <property type="entry name" value="SLC26A/SulP_fam"/>
</dbReference>
<feature type="transmembrane region" description="Helical" evidence="5">
    <location>
        <begin position="183"/>
        <end position="202"/>
    </location>
</feature>
<feature type="transmembrane region" description="Helical" evidence="5">
    <location>
        <begin position="420"/>
        <end position="437"/>
    </location>
</feature>
<feature type="domain" description="STAS" evidence="6">
    <location>
        <begin position="533"/>
        <end position="642"/>
    </location>
</feature>
<sequence length="642" mass="69306">MARGRWSRRFPLLEWVPAYDVQRDLKFDLIAGVTVAMMIVPQEISLANVMNVPPQYGLYTAAMTPALYTIFGTSRVLSVANGAEVSLMVGTYLQTIPTAAERIAVGIFLSFLIGAINIVLGCLQLGVIADFFSRPVMGGFLSGGGVLIMISQLPTWFQLKLPTSSYPLETLYRVCTHLGDANGISFGIGLVSIIVLSLFKYAKAHWVEAPKLNELLESPRAFQPLHESAAPLASHRTWGFSLTDSDFASMEHLPSAPMPSDSGEELPLRAASSSSSSSKACKVVIFVLKTCLDLGPLFICAFGVLAGYLIGESRVKVTGHVPQGLPSPVLPWYGYTEHIITSVDFSDVALQAATIAVIVYSTSIAMAKRLAVRGNYDIDANQELLGLGFASAIGAFFQVMPPTGGMSRTAVNVQSARTQLASFVTVVLVLFVLLFLTNVLHFLPKASLAAIIIVAGYWLIETHEATWLYTAKRDEFYVWILSFVLTIGLGILPGLFSSIGCSLLAVMIKTKRPNVCLLGETEDGHIVDLSLHNEVAARVPDDAILVRVEGSLYFGNAEFVSQFLLSQVVLHPGRRLVVLDASYLYDVDATALQVLATVAERLGTQGIRFSVAGARGVVASSLETLLDVSTLPLSLALLQVRR</sequence>
<dbReference type="VEuPathDB" id="FungiDB:SDRG_08260"/>
<dbReference type="CDD" id="cd07042">
    <property type="entry name" value="STAS_SulP_like_sulfate_transporter"/>
    <property type="match status" value="1"/>
</dbReference>
<dbReference type="SUPFAM" id="SSF52091">
    <property type="entry name" value="SpoIIaa-like"/>
    <property type="match status" value="1"/>
</dbReference>
<evidence type="ECO:0000256" key="1">
    <source>
        <dbReference type="ARBA" id="ARBA00004141"/>
    </source>
</evidence>
<evidence type="ECO:0000256" key="2">
    <source>
        <dbReference type="ARBA" id="ARBA00022692"/>
    </source>
</evidence>
<protein>
    <recommendedName>
        <fullName evidence="6">STAS domain-containing protein</fullName>
    </recommendedName>
</protein>
<feature type="transmembrane region" description="Helical" evidence="5">
    <location>
        <begin position="384"/>
        <end position="400"/>
    </location>
</feature>
<dbReference type="GO" id="GO:0016020">
    <property type="term" value="C:membrane"/>
    <property type="evidence" value="ECO:0007669"/>
    <property type="project" value="UniProtKB-SubCell"/>
</dbReference>
<evidence type="ECO:0000259" key="6">
    <source>
        <dbReference type="PROSITE" id="PS50801"/>
    </source>
</evidence>
<keyword evidence="2 5" id="KW-0812">Transmembrane</keyword>
<proteinExistence type="predicted"/>
<name>T0QH36_SAPDV</name>
<evidence type="ECO:0000256" key="3">
    <source>
        <dbReference type="ARBA" id="ARBA00022989"/>
    </source>
</evidence>
<gene>
    <name evidence="7" type="ORF">SDRG_08260</name>
</gene>
<feature type="transmembrane region" description="Helical" evidence="5">
    <location>
        <begin position="136"/>
        <end position="157"/>
    </location>
</feature>
<dbReference type="PANTHER" id="PTHR11814">
    <property type="entry name" value="SULFATE TRANSPORTER"/>
    <property type="match status" value="1"/>
</dbReference>
<dbReference type="GeneID" id="19948987"/>
<accession>T0QH36</accession>
<dbReference type="OMA" id="PALYWIP"/>
<dbReference type="EMBL" id="JH767156">
    <property type="protein sequence ID" value="EQC34046.1"/>
    <property type="molecule type" value="Genomic_DNA"/>
</dbReference>
<dbReference type="AlphaFoldDB" id="T0QH36"/>
<dbReference type="InterPro" id="IPR018045">
    <property type="entry name" value="S04_transporter_CS"/>
</dbReference>
<feature type="transmembrane region" description="Helical" evidence="5">
    <location>
        <begin position="103"/>
        <end position="129"/>
    </location>
</feature>
<dbReference type="Gene3D" id="3.30.750.24">
    <property type="entry name" value="STAS domain"/>
    <property type="match status" value="1"/>
</dbReference>